<keyword evidence="9" id="KW-0175">Coiled coil</keyword>
<keyword evidence="5" id="KW-0652">Protein synthesis inhibitor</keyword>
<dbReference type="SUPFAM" id="SSF56112">
    <property type="entry name" value="Protein kinase-like (PK-like)"/>
    <property type="match status" value="1"/>
</dbReference>
<dbReference type="PROSITE" id="PS00108">
    <property type="entry name" value="PROTEIN_KINASE_ST"/>
    <property type="match status" value="1"/>
</dbReference>
<evidence type="ECO:0000256" key="1">
    <source>
        <dbReference type="ARBA" id="ARBA00022679"/>
    </source>
</evidence>
<feature type="binding site" evidence="7">
    <location>
        <position position="168"/>
    </location>
    <ligand>
        <name>ATP</name>
        <dbReference type="ChEBI" id="CHEBI:30616"/>
    </ligand>
</feature>
<dbReference type="GO" id="GO:0005634">
    <property type="term" value="C:nucleus"/>
    <property type="evidence" value="ECO:0007669"/>
    <property type="project" value="TreeGrafter"/>
</dbReference>
<evidence type="ECO:0000256" key="10">
    <source>
        <dbReference type="SAM" id="MobiDB-lite"/>
    </source>
</evidence>
<accession>A0AAD7UPX1</accession>
<comment type="similarity">
    <text evidence="6">Belongs to the protein kinase superfamily. Ser/Thr protein kinase family. GCN2 subfamily.</text>
</comment>
<dbReference type="Proteomes" id="UP001230188">
    <property type="component" value="Unassembled WGS sequence"/>
</dbReference>
<feature type="region of interest" description="Disordered" evidence="10">
    <location>
        <begin position="27"/>
        <end position="72"/>
    </location>
</feature>
<dbReference type="PANTHER" id="PTHR11042:SF185">
    <property type="entry name" value="WEE1-LIKE PROTEIN KINASE"/>
    <property type="match status" value="1"/>
</dbReference>
<dbReference type="InterPro" id="IPR000719">
    <property type="entry name" value="Prot_kinase_dom"/>
</dbReference>
<evidence type="ECO:0000256" key="7">
    <source>
        <dbReference type="PROSITE-ProRule" id="PRU10141"/>
    </source>
</evidence>
<name>A0AAD7UPX1_9STRA</name>
<evidence type="ECO:0000256" key="3">
    <source>
        <dbReference type="ARBA" id="ARBA00022777"/>
    </source>
</evidence>
<evidence type="ECO:0000313" key="13">
    <source>
        <dbReference type="Proteomes" id="UP001230188"/>
    </source>
</evidence>
<dbReference type="GO" id="GO:0005524">
    <property type="term" value="F:ATP binding"/>
    <property type="evidence" value="ECO:0007669"/>
    <property type="project" value="UniProtKB-UniRule"/>
</dbReference>
<dbReference type="InterPro" id="IPR017441">
    <property type="entry name" value="Protein_kinase_ATP_BS"/>
</dbReference>
<comment type="caution">
    <text evidence="12">The sequence shown here is derived from an EMBL/GenBank/DDBJ whole genome shotgun (WGS) entry which is preliminary data.</text>
</comment>
<organism evidence="12 13">
    <name type="scientific">Chrysophaeum taylorii</name>
    <dbReference type="NCBI Taxonomy" id="2483200"/>
    <lineage>
        <taxon>Eukaryota</taxon>
        <taxon>Sar</taxon>
        <taxon>Stramenopiles</taxon>
        <taxon>Ochrophyta</taxon>
        <taxon>Pelagophyceae</taxon>
        <taxon>Pelagomonadales</taxon>
        <taxon>Pelagomonadaceae</taxon>
        <taxon>Chrysophaeum</taxon>
    </lineage>
</organism>
<evidence type="ECO:0000256" key="2">
    <source>
        <dbReference type="ARBA" id="ARBA00022741"/>
    </source>
</evidence>
<evidence type="ECO:0000256" key="5">
    <source>
        <dbReference type="ARBA" id="ARBA00023193"/>
    </source>
</evidence>
<proteinExistence type="inferred from homology"/>
<sequence>MLSPVPGSPNEDIYAHAKHRLGALCVDSDDCRSPTRPHKRNKIGTPRSPPRRPTPRSCASTLAAGSDEEDENMVEPAGVDYSLRMPRDLFGADDDQHRRALATLPASNVNPFAPKRCDSLGEAKPAPKPPRESRFGTDFEVVKVIGSGTFGMVHKVKSRIDGVFYAVKSTRTRFKGKRHRDRLLAEVFALAALSADNDHDGGRHVVRYYQAWIEDERLYIQTELCDASLEQHLAKGRFSRDAPSLWHFLRQMCLALDLLHGRGLVHLDIKPANVFVVVAHQLTFKLGDFGLVSRANASGDVVEGDSRYMSKELLDDDVFDFDSRRDLTKCDVFSLGITTYEICRGGTPLPPNGPEWHTLRTDPPSLAPIGVPAGLDAAVHAMMRPDPTDRPSATSLLEDRPELQSELQQLAKQLELERNHVAEYRNQVINLSQHRLCRSNTWA</sequence>
<feature type="domain" description="Protein kinase" evidence="11">
    <location>
        <begin position="139"/>
        <end position="403"/>
    </location>
</feature>
<dbReference type="InterPro" id="IPR008271">
    <property type="entry name" value="Ser/Thr_kinase_AS"/>
</dbReference>
<keyword evidence="3" id="KW-0418">Kinase</keyword>
<dbReference type="EMBL" id="JAQMWT010000038">
    <property type="protein sequence ID" value="KAJ8612928.1"/>
    <property type="molecule type" value="Genomic_DNA"/>
</dbReference>
<dbReference type="Gene3D" id="1.10.510.10">
    <property type="entry name" value="Transferase(Phosphotransferase) domain 1"/>
    <property type="match status" value="1"/>
</dbReference>
<dbReference type="GO" id="GO:0004674">
    <property type="term" value="F:protein serine/threonine kinase activity"/>
    <property type="evidence" value="ECO:0007669"/>
    <property type="project" value="UniProtKB-KW"/>
</dbReference>
<dbReference type="InterPro" id="IPR050339">
    <property type="entry name" value="CC_SR_Kinase"/>
</dbReference>
<reference evidence="12" key="1">
    <citation type="submission" date="2023-01" db="EMBL/GenBank/DDBJ databases">
        <title>Metagenome sequencing of chrysophaentin producing Chrysophaeum taylorii.</title>
        <authorList>
            <person name="Davison J."/>
            <person name="Bewley C."/>
        </authorList>
    </citation>
    <scope>NUCLEOTIDE SEQUENCE</scope>
    <source>
        <strain evidence="12">NIES-1699</strain>
    </source>
</reference>
<keyword evidence="4 7" id="KW-0067">ATP-binding</keyword>
<evidence type="ECO:0000256" key="4">
    <source>
        <dbReference type="ARBA" id="ARBA00022840"/>
    </source>
</evidence>
<dbReference type="Gene3D" id="3.30.200.20">
    <property type="entry name" value="Phosphorylase Kinase, domain 1"/>
    <property type="match status" value="1"/>
</dbReference>
<dbReference type="GO" id="GO:0004713">
    <property type="term" value="F:protein tyrosine kinase activity"/>
    <property type="evidence" value="ECO:0007669"/>
    <property type="project" value="TreeGrafter"/>
</dbReference>
<evidence type="ECO:0000259" key="11">
    <source>
        <dbReference type="PROSITE" id="PS50011"/>
    </source>
</evidence>
<dbReference type="Pfam" id="PF00069">
    <property type="entry name" value="Pkinase"/>
    <property type="match status" value="1"/>
</dbReference>
<dbReference type="PROSITE" id="PS00107">
    <property type="entry name" value="PROTEIN_KINASE_ATP"/>
    <property type="match status" value="1"/>
</dbReference>
<evidence type="ECO:0000256" key="6">
    <source>
        <dbReference type="ARBA" id="ARBA00037982"/>
    </source>
</evidence>
<dbReference type="GO" id="GO:0005737">
    <property type="term" value="C:cytoplasm"/>
    <property type="evidence" value="ECO:0007669"/>
    <property type="project" value="TreeGrafter"/>
</dbReference>
<keyword evidence="2 7" id="KW-0547">Nucleotide-binding</keyword>
<dbReference type="AlphaFoldDB" id="A0AAD7UPX1"/>
<evidence type="ECO:0000256" key="8">
    <source>
        <dbReference type="RuleBase" id="RU000304"/>
    </source>
</evidence>
<keyword evidence="8" id="KW-0723">Serine/threonine-protein kinase</keyword>
<keyword evidence="13" id="KW-1185">Reference proteome</keyword>
<dbReference type="PROSITE" id="PS50011">
    <property type="entry name" value="PROTEIN_KINASE_DOM"/>
    <property type="match status" value="1"/>
</dbReference>
<keyword evidence="1" id="KW-0808">Transferase</keyword>
<evidence type="ECO:0000256" key="9">
    <source>
        <dbReference type="SAM" id="Coils"/>
    </source>
</evidence>
<dbReference type="SMART" id="SM00220">
    <property type="entry name" value="S_TKc"/>
    <property type="match status" value="1"/>
</dbReference>
<dbReference type="InterPro" id="IPR011009">
    <property type="entry name" value="Kinase-like_dom_sf"/>
</dbReference>
<feature type="coiled-coil region" evidence="9">
    <location>
        <begin position="393"/>
        <end position="427"/>
    </location>
</feature>
<gene>
    <name evidence="12" type="ORF">CTAYLR_006173</name>
</gene>
<evidence type="ECO:0000313" key="12">
    <source>
        <dbReference type="EMBL" id="KAJ8612928.1"/>
    </source>
</evidence>
<protein>
    <recommendedName>
        <fullName evidence="11">Protein kinase domain-containing protein</fullName>
    </recommendedName>
</protein>
<dbReference type="PANTHER" id="PTHR11042">
    <property type="entry name" value="EUKARYOTIC TRANSLATION INITIATION FACTOR 2-ALPHA KINASE EIF2-ALPHA KINASE -RELATED"/>
    <property type="match status" value="1"/>
</dbReference>
<dbReference type="GO" id="GO:0017148">
    <property type="term" value="P:negative regulation of translation"/>
    <property type="evidence" value="ECO:0007669"/>
    <property type="project" value="UniProtKB-KW"/>
</dbReference>